<gene>
    <name evidence="3" type="ORF">DES53_102581</name>
</gene>
<sequence>MPWEKLTSAYHHELLLGAGLLAGVVLLSAIILVFLVRPLKRRQESDLDRMRTSTQPELGRSGLAGNRRGARAFPHRSAGGLEKPAASGDTTRLTPEGQSLSSHRRGESEGPRGLHGRELMIVLAAWSCLIAGLGTMTRDAENYAVSIPLLMIAFLLAVMAMAQRLVLHGSLLLASLYLAAPAIWVVHRMNNDAAQENAMVRSPAKLQKQSRQDGPVPSADTSPPATVADATSPEAKPQEAPRLLIPEDDALPAPIAATASAKPPKAPAPLPALPPIPTKAADSLFAYRAKLSRADHMNQDGVDLRTLARTKFNDVLLQERLHVHQNAKRDPEDTVDEAFGAHPLEEYRSLLEGKPIRMPSSVSLIQLLKDDVIVDVQVFEKFVQVDPVTPLAQR</sequence>
<comment type="caution">
    <text evidence="3">The sequence shown here is derived from an EMBL/GenBank/DDBJ whole genome shotgun (WGS) entry which is preliminary data.</text>
</comment>
<feature type="region of interest" description="Disordered" evidence="1">
    <location>
        <begin position="45"/>
        <end position="112"/>
    </location>
</feature>
<feature type="transmembrane region" description="Helical" evidence="2">
    <location>
        <begin position="143"/>
        <end position="162"/>
    </location>
</feature>
<keyword evidence="2" id="KW-0812">Transmembrane</keyword>
<feature type="region of interest" description="Disordered" evidence="1">
    <location>
        <begin position="198"/>
        <end position="239"/>
    </location>
</feature>
<evidence type="ECO:0000313" key="3">
    <source>
        <dbReference type="EMBL" id="RBP46195.1"/>
    </source>
</evidence>
<feature type="transmembrane region" description="Helical" evidence="2">
    <location>
        <begin position="169"/>
        <end position="187"/>
    </location>
</feature>
<dbReference type="EMBL" id="QNRR01000002">
    <property type="protein sequence ID" value="RBP46195.1"/>
    <property type="molecule type" value="Genomic_DNA"/>
</dbReference>
<keyword evidence="4" id="KW-1185">Reference proteome</keyword>
<evidence type="ECO:0000256" key="1">
    <source>
        <dbReference type="SAM" id="MobiDB-lite"/>
    </source>
</evidence>
<name>A0A366HRA0_9BACT</name>
<organism evidence="3 4">
    <name type="scientific">Roseimicrobium gellanilyticum</name>
    <dbReference type="NCBI Taxonomy" id="748857"/>
    <lineage>
        <taxon>Bacteria</taxon>
        <taxon>Pseudomonadati</taxon>
        <taxon>Verrucomicrobiota</taxon>
        <taxon>Verrucomicrobiia</taxon>
        <taxon>Verrucomicrobiales</taxon>
        <taxon>Verrucomicrobiaceae</taxon>
        <taxon>Roseimicrobium</taxon>
    </lineage>
</organism>
<proteinExistence type="predicted"/>
<feature type="transmembrane region" description="Helical" evidence="2">
    <location>
        <begin position="14"/>
        <end position="36"/>
    </location>
</feature>
<dbReference type="Proteomes" id="UP000253426">
    <property type="component" value="Unassembled WGS sequence"/>
</dbReference>
<dbReference type="AlphaFoldDB" id="A0A366HRA0"/>
<feature type="compositionally biased region" description="Polar residues" evidence="1">
    <location>
        <begin position="88"/>
        <end position="101"/>
    </location>
</feature>
<evidence type="ECO:0000256" key="2">
    <source>
        <dbReference type="SAM" id="Phobius"/>
    </source>
</evidence>
<evidence type="ECO:0000313" key="4">
    <source>
        <dbReference type="Proteomes" id="UP000253426"/>
    </source>
</evidence>
<accession>A0A366HRA0</accession>
<keyword evidence="2" id="KW-0472">Membrane</keyword>
<protein>
    <submittedName>
        <fullName evidence="3">Uncharacterized protein</fullName>
    </submittedName>
</protein>
<reference evidence="3 4" key="1">
    <citation type="submission" date="2018-06" db="EMBL/GenBank/DDBJ databases">
        <title>Genomic Encyclopedia of Type Strains, Phase IV (KMG-IV): sequencing the most valuable type-strain genomes for metagenomic binning, comparative biology and taxonomic classification.</title>
        <authorList>
            <person name="Goeker M."/>
        </authorList>
    </citation>
    <scope>NUCLEOTIDE SEQUENCE [LARGE SCALE GENOMIC DNA]</scope>
    <source>
        <strain evidence="3 4">DSM 25532</strain>
    </source>
</reference>
<keyword evidence="2" id="KW-1133">Transmembrane helix</keyword>